<dbReference type="Pfam" id="PF01297">
    <property type="entry name" value="ZnuA"/>
    <property type="match status" value="1"/>
</dbReference>
<dbReference type="PANTHER" id="PTHR42953">
    <property type="entry name" value="HIGH-AFFINITY ZINC UPTAKE SYSTEM PROTEIN ZNUA-RELATED"/>
    <property type="match status" value="1"/>
</dbReference>
<protein>
    <submittedName>
        <fullName evidence="3">Putative periplasmic iron-binding protein</fullName>
    </submittedName>
</protein>
<dbReference type="InterPro" id="IPR006127">
    <property type="entry name" value="ZnuA-like"/>
</dbReference>
<dbReference type="Gene3D" id="3.40.50.1980">
    <property type="entry name" value="Nitrogenase molybdenum iron protein domain"/>
    <property type="match status" value="2"/>
</dbReference>
<reference evidence="3" key="1">
    <citation type="submission" date="2016-10" db="EMBL/GenBank/DDBJ databases">
        <title>Sequence of Gallionella enrichment culture.</title>
        <authorList>
            <person name="Poehlein A."/>
            <person name="Muehling M."/>
            <person name="Daniel R."/>
        </authorList>
    </citation>
    <scope>NUCLEOTIDE SEQUENCE</scope>
</reference>
<dbReference type="GO" id="GO:0030001">
    <property type="term" value="P:metal ion transport"/>
    <property type="evidence" value="ECO:0007669"/>
    <property type="project" value="InterPro"/>
</dbReference>
<dbReference type="InterPro" id="IPR006129">
    <property type="entry name" value="AdhesinB"/>
</dbReference>
<name>A0A1J5PMW2_9ZZZZ</name>
<keyword evidence="2" id="KW-0732">Signal</keyword>
<evidence type="ECO:0000256" key="2">
    <source>
        <dbReference type="ARBA" id="ARBA00022729"/>
    </source>
</evidence>
<keyword evidence="1" id="KW-0813">Transport</keyword>
<dbReference type="InterPro" id="IPR050492">
    <property type="entry name" value="Bact_metal-bind_prot9"/>
</dbReference>
<dbReference type="PRINTS" id="PR00690">
    <property type="entry name" value="ADHESNFAMILY"/>
</dbReference>
<evidence type="ECO:0000256" key="1">
    <source>
        <dbReference type="ARBA" id="ARBA00022448"/>
    </source>
</evidence>
<dbReference type="PRINTS" id="PR00691">
    <property type="entry name" value="ADHESINB"/>
</dbReference>
<comment type="caution">
    <text evidence="3">The sequence shown here is derived from an EMBL/GenBank/DDBJ whole genome shotgun (WGS) entry which is preliminary data.</text>
</comment>
<gene>
    <name evidence="3" type="ORF">GALL_454810</name>
</gene>
<dbReference type="AlphaFoldDB" id="A0A1J5PMW2"/>
<sequence>MRLCQLFVALCLASGLALGLSFGQTTLARAQDRIRVVTTTTDLRSLTEAVGGDFVDAISLVPANFDAEEYQPKPQDFLRLKGARLVVRVGLDYDLWFDRLLEATATRELGRGGPGYVDASRGIAPLEVRGVTVGPGDGHAHGSGNPHYWLDPKNAEFITANILEGLARIDPANAKTYEANRQAFLAHLSAKLTEWEARLAPLRHVPLIAYHNSWPYFARRFRLDFADFLEIKPGVPATPSHLAGIIEMMQKRGVRLVVREPHEPERDVGFVAAKAGAPVVVLAAAVGALPGTGDYLSLFDTDVAALVNAAASR</sequence>
<proteinExistence type="predicted"/>
<dbReference type="PANTHER" id="PTHR42953:SF2">
    <property type="entry name" value="ADHESION PROTEIN"/>
    <property type="match status" value="1"/>
</dbReference>
<dbReference type="SUPFAM" id="SSF53807">
    <property type="entry name" value="Helical backbone' metal receptor"/>
    <property type="match status" value="1"/>
</dbReference>
<evidence type="ECO:0000313" key="3">
    <source>
        <dbReference type="EMBL" id="OIQ72886.1"/>
    </source>
</evidence>
<dbReference type="GO" id="GO:0007155">
    <property type="term" value="P:cell adhesion"/>
    <property type="evidence" value="ECO:0007669"/>
    <property type="project" value="InterPro"/>
</dbReference>
<accession>A0A1J5PMW2</accession>
<dbReference type="GO" id="GO:0046872">
    <property type="term" value="F:metal ion binding"/>
    <property type="evidence" value="ECO:0007669"/>
    <property type="project" value="InterPro"/>
</dbReference>
<dbReference type="EMBL" id="MLJW01003089">
    <property type="protein sequence ID" value="OIQ72886.1"/>
    <property type="molecule type" value="Genomic_DNA"/>
</dbReference>
<organism evidence="3">
    <name type="scientific">mine drainage metagenome</name>
    <dbReference type="NCBI Taxonomy" id="410659"/>
    <lineage>
        <taxon>unclassified sequences</taxon>
        <taxon>metagenomes</taxon>
        <taxon>ecological metagenomes</taxon>
    </lineage>
</organism>
<dbReference type="InterPro" id="IPR006128">
    <property type="entry name" value="Lipoprotein_PsaA-like"/>
</dbReference>